<evidence type="ECO:0000313" key="2">
    <source>
        <dbReference type="Proteomes" id="UP000203464"/>
    </source>
</evidence>
<keyword evidence="2" id="KW-1185">Reference proteome</keyword>
<evidence type="ECO:0000313" key="1">
    <source>
        <dbReference type="EMBL" id="SMX41288.1"/>
    </source>
</evidence>
<dbReference type="EMBL" id="FXYD01000004">
    <property type="protein sequence ID" value="SMX41288.1"/>
    <property type="molecule type" value="Genomic_DNA"/>
</dbReference>
<accession>A0A238KEP0</accession>
<reference evidence="2" key="1">
    <citation type="submission" date="2017-05" db="EMBL/GenBank/DDBJ databases">
        <authorList>
            <person name="Rodrigo-Torres L."/>
            <person name="Arahal R. D."/>
            <person name="Lucena T."/>
        </authorList>
    </citation>
    <scope>NUCLEOTIDE SEQUENCE [LARGE SCALE GENOMIC DNA]</scope>
    <source>
        <strain evidence="2">CECT 8868</strain>
    </source>
</reference>
<protein>
    <submittedName>
        <fullName evidence="1">Uncharacterized protein</fullName>
    </submittedName>
</protein>
<organism evidence="1 2">
    <name type="scientific">Octadecabacter ascidiaceicola</name>
    <dbReference type="NCBI Taxonomy" id="1655543"/>
    <lineage>
        <taxon>Bacteria</taxon>
        <taxon>Pseudomonadati</taxon>
        <taxon>Pseudomonadota</taxon>
        <taxon>Alphaproteobacteria</taxon>
        <taxon>Rhodobacterales</taxon>
        <taxon>Roseobacteraceae</taxon>
        <taxon>Octadecabacter</taxon>
    </lineage>
</organism>
<gene>
    <name evidence="1" type="ORF">OCA8868_02464</name>
</gene>
<dbReference type="Proteomes" id="UP000203464">
    <property type="component" value="Unassembled WGS sequence"/>
</dbReference>
<sequence>MGTQDFPLHFPNHETTLNAKPILVFVHGRKTNVVNSATLKCHFRRIINPSNCAANASRQGIIEY</sequence>
<dbReference type="AlphaFoldDB" id="A0A238KEP0"/>
<name>A0A238KEP0_9RHOB</name>
<proteinExistence type="predicted"/>